<keyword evidence="1" id="KW-0560">Oxidoreductase</keyword>
<dbReference type="InterPro" id="IPR006140">
    <property type="entry name" value="D-isomer_DH_NAD-bd"/>
</dbReference>
<evidence type="ECO:0000259" key="3">
    <source>
        <dbReference type="Pfam" id="PF02826"/>
    </source>
</evidence>
<feature type="domain" description="D-isomer specific 2-hydroxyacid dehydrogenase NAD-binding" evidence="3">
    <location>
        <begin position="1"/>
        <end position="129"/>
    </location>
</feature>
<evidence type="ECO:0000313" key="4">
    <source>
        <dbReference type="EMBL" id="GHA45955.1"/>
    </source>
</evidence>
<evidence type="ECO:0000256" key="1">
    <source>
        <dbReference type="ARBA" id="ARBA00023002"/>
    </source>
</evidence>
<keyword evidence="5" id="KW-1185">Reference proteome</keyword>
<dbReference type="InterPro" id="IPR029753">
    <property type="entry name" value="D-isomer_DH_CS"/>
</dbReference>
<proteinExistence type="predicted"/>
<reference evidence="5" key="1">
    <citation type="journal article" date="2019" name="Int. J. Syst. Evol. Microbiol.">
        <title>The Global Catalogue of Microorganisms (GCM) 10K type strain sequencing project: providing services to taxonomists for standard genome sequencing and annotation.</title>
        <authorList>
            <consortium name="The Broad Institute Genomics Platform"/>
            <consortium name="The Broad Institute Genome Sequencing Center for Infectious Disease"/>
            <person name="Wu L."/>
            <person name="Ma J."/>
        </authorList>
    </citation>
    <scope>NUCLEOTIDE SEQUENCE [LARGE SCALE GENOMIC DNA]</scope>
    <source>
        <strain evidence="5">JCM 4733</strain>
    </source>
</reference>
<evidence type="ECO:0000256" key="2">
    <source>
        <dbReference type="ARBA" id="ARBA00023027"/>
    </source>
</evidence>
<evidence type="ECO:0000313" key="5">
    <source>
        <dbReference type="Proteomes" id="UP000653644"/>
    </source>
</evidence>
<accession>A0ABQ3CVK0</accession>
<dbReference type="EMBL" id="BMVN01000024">
    <property type="protein sequence ID" value="GHA45955.1"/>
    <property type="molecule type" value="Genomic_DNA"/>
</dbReference>
<dbReference type="SUPFAM" id="SSF51735">
    <property type="entry name" value="NAD(P)-binding Rossmann-fold domains"/>
    <property type="match status" value="1"/>
</dbReference>
<gene>
    <name evidence="4" type="ORF">GCM10010345_58020</name>
</gene>
<dbReference type="InterPro" id="IPR036291">
    <property type="entry name" value="NAD(P)-bd_dom_sf"/>
</dbReference>
<dbReference type="Pfam" id="PF02826">
    <property type="entry name" value="2-Hacid_dh_C"/>
    <property type="match status" value="1"/>
</dbReference>
<dbReference type="PROSITE" id="PS00671">
    <property type="entry name" value="D_2_HYDROXYACID_DH_3"/>
    <property type="match status" value="1"/>
</dbReference>
<dbReference type="Gene3D" id="3.40.50.720">
    <property type="entry name" value="NAD(P)-binding Rossmann-like Domain"/>
    <property type="match status" value="2"/>
</dbReference>
<dbReference type="PANTHER" id="PTHR43333:SF1">
    <property type="entry name" value="D-ISOMER SPECIFIC 2-HYDROXYACID DEHYDROGENASE NAD-BINDING DOMAIN-CONTAINING PROTEIN"/>
    <property type="match status" value="1"/>
</dbReference>
<dbReference type="PANTHER" id="PTHR43333">
    <property type="entry name" value="2-HACID_DH_C DOMAIN-CONTAINING PROTEIN"/>
    <property type="match status" value="1"/>
</dbReference>
<keyword evidence="2" id="KW-0520">NAD</keyword>
<name>A0ABQ3CVK0_9ACTN</name>
<comment type="caution">
    <text evidence="4">The sequence shown here is derived from an EMBL/GenBank/DDBJ whole genome shotgun (WGS) entry which is preliminary data.</text>
</comment>
<organism evidence="4 5">
    <name type="scientific">Streptomyces canarius</name>
    <dbReference type="NCBI Taxonomy" id="285453"/>
    <lineage>
        <taxon>Bacteria</taxon>
        <taxon>Bacillati</taxon>
        <taxon>Actinomycetota</taxon>
        <taxon>Actinomycetes</taxon>
        <taxon>Kitasatosporales</taxon>
        <taxon>Streptomycetaceae</taxon>
        <taxon>Streptomyces</taxon>
    </lineage>
</organism>
<dbReference type="Proteomes" id="UP000653644">
    <property type="component" value="Unassembled WGS sequence"/>
</dbReference>
<sequence length="166" mass="17605">MGRAVAERLGVFGCTVVRLARTPRTTVEDVVHGAEALHGLLPAVDAVVLCAPATDRTRAMFDARPLALLPDGAIVVNVGRGELVDTDALTSEVASGRLLTALDVTEPEPLPAGHPLWQLPGALPTPHVGAFTDAFEDASRDFLRRQLRRYAEGAPLENTVLTSPGR</sequence>
<dbReference type="RefSeq" id="WP_229917388.1">
    <property type="nucleotide sequence ID" value="NZ_BMVN01000024.1"/>
</dbReference>
<protein>
    <recommendedName>
        <fullName evidence="3">D-isomer specific 2-hydroxyacid dehydrogenase NAD-binding domain-containing protein</fullName>
    </recommendedName>
</protein>